<reference evidence="1" key="1">
    <citation type="journal article" date="2020" name="Stud. Mycol.">
        <title>101 Dothideomycetes genomes: a test case for predicting lifestyles and emergence of pathogens.</title>
        <authorList>
            <person name="Haridas S."/>
            <person name="Albert R."/>
            <person name="Binder M."/>
            <person name="Bloem J."/>
            <person name="Labutti K."/>
            <person name="Salamov A."/>
            <person name="Andreopoulos B."/>
            <person name="Baker S."/>
            <person name="Barry K."/>
            <person name="Bills G."/>
            <person name="Bluhm B."/>
            <person name="Cannon C."/>
            <person name="Castanera R."/>
            <person name="Culley D."/>
            <person name="Daum C."/>
            <person name="Ezra D."/>
            <person name="Gonzalez J."/>
            <person name="Henrissat B."/>
            <person name="Kuo A."/>
            <person name="Liang C."/>
            <person name="Lipzen A."/>
            <person name="Lutzoni F."/>
            <person name="Magnuson J."/>
            <person name="Mondo S."/>
            <person name="Nolan M."/>
            <person name="Ohm R."/>
            <person name="Pangilinan J."/>
            <person name="Park H.-J."/>
            <person name="Ramirez L."/>
            <person name="Alfaro M."/>
            <person name="Sun H."/>
            <person name="Tritt A."/>
            <person name="Yoshinaga Y."/>
            <person name="Zwiers L.-H."/>
            <person name="Turgeon B."/>
            <person name="Goodwin S."/>
            <person name="Spatafora J."/>
            <person name="Crous P."/>
            <person name="Grigoriev I."/>
        </authorList>
    </citation>
    <scope>NUCLEOTIDE SEQUENCE</scope>
    <source>
        <strain evidence="1">CBS 109.77</strain>
    </source>
</reference>
<accession>A0A6A6XX76</accession>
<keyword evidence="2" id="KW-1185">Reference proteome</keyword>
<evidence type="ECO:0000313" key="2">
    <source>
        <dbReference type="Proteomes" id="UP000799757"/>
    </source>
</evidence>
<name>A0A6A6XX76_9PLEO</name>
<gene>
    <name evidence="1" type="ORF">K505DRAFT_354989</name>
</gene>
<proteinExistence type="predicted"/>
<evidence type="ECO:0000313" key="1">
    <source>
        <dbReference type="EMBL" id="KAF2801122.1"/>
    </source>
</evidence>
<dbReference type="EMBL" id="MU001738">
    <property type="protein sequence ID" value="KAF2801122.1"/>
    <property type="molecule type" value="Genomic_DNA"/>
</dbReference>
<sequence>MSNFMAFWWLSPPSHSPFPRKRFSKLSQNWTEARKSTTNVSNIDLPTPPTSPPRQVLKTANWRSNAVPLPPKPVANYTFAEPGHVLYIPGRQYIPLQSCIYGQLHGSNQWGIFGHPIISLGTFVGDNNVEYLSFITCSAMSKNGGGIPACWNLEKRSILRLIKHEGAIPHDGTSQLNLRPDSNTFKKQTYARLDKIFHIELAHVQAWENAIALCNDSVLRLKQLDKL</sequence>
<protein>
    <submittedName>
        <fullName evidence="1">Uncharacterized protein</fullName>
    </submittedName>
</protein>
<dbReference type="Proteomes" id="UP000799757">
    <property type="component" value="Unassembled WGS sequence"/>
</dbReference>
<organism evidence="1 2">
    <name type="scientific">Melanomma pulvis-pyrius CBS 109.77</name>
    <dbReference type="NCBI Taxonomy" id="1314802"/>
    <lineage>
        <taxon>Eukaryota</taxon>
        <taxon>Fungi</taxon>
        <taxon>Dikarya</taxon>
        <taxon>Ascomycota</taxon>
        <taxon>Pezizomycotina</taxon>
        <taxon>Dothideomycetes</taxon>
        <taxon>Pleosporomycetidae</taxon>
        <taxon>Pleosporales</taxon>
        <taxon>Melanommataceae</taxon>
        <taxon>Melanomma</taxon>
    </lineage>
</organism>
<dbReference type="AlphaFoldDB" id="A0A6A6XX76"/>